<name>A0A9R0XHY6_TRITD</name>
<dbReference type="GO" id="GO:0080044">
    <property type="term" value="F:quercetin 7-O-glucosyltransferase activity"/>
    <property type="evidence" value="ECO:0007669"/>
    <property type="project" value="TreeGrafter"/>
</dbReference>
<organism evidence="3 4">
    <name type="scientific">Triticum turgidum subsp. durum</name>
    <name type="common">Durum wheat</name>
    <name type="synonym">Triticum durum</name>
    <dbReference type="NCBI Taxonomy" id="4567"/>
    <lineage>
        <taxon>Eukaryota</taxon>
        <taxon>Viridiplantae</taxon>
        <taxon>Streptophyta</taxon>
        <taxon>Embryophyta</taxon>
        <taxon>Tracheophyta</taxon>
        <taxon>Spermatophyta</taxon>
        <taxon>Magnoliopsida</taxon>
        <taxon>Liliopsida</taxon>
        <taxon>Poales</taxon>
        <taxon>Poaceae</taxon>
        <taxon>BOP clade</taxon>
        <taxon>Pooideae</taxon>
        <taxon>Triticodae</taxon>
        <taxon>Triticeae</taxon>
        <taxon>Triticinae</taxon>
        <taxon>Triticum</taxon>
    </lineage>
</organism>
<dbReference type="Proteomes" id="UP000324705">
    <property type="component" value="Chromosome 5B"/>
</dbReference>
<dbReference type="Pfam" id="PF26168">
    <property type="entry name" value="Glyco_transf_N"/>
    <property type="match status" value="1"/>
</dbReference>
<proteinExistence type="inferred from homology"/>
<evidence type="ECO:0000259" key="2">
    <source>
        <dbReference type="Pfam" id="PF26168"/>
    </source>
</evidence>
<evidence type="ECO:0000313" key="3">
    <source>
        <dbReference type="EMBL" id="VAI36893.1"/>
    </source>
</evidence>
<dbReference type="PANTHER" id="PTHR11926:SF1412">
    <property type="entry name" value="UDP-GLYCOSYLTRANSFERASE 83A1-LIKE"/>
    <property type="match status" value="1"/>
</dbReference>
<dbReference type="GO" id="GO:0080043">
    <property type="term" value="F:quercetin 3-O-glucosyltransferase activity"/>
    <property type="evidence" value="ECO:0007669"/>
    <property type="project" value="TreeGrafter"/>
</dbReference>
<reference evidence="3 4" key="1">
    <citation type="submission" date="2017-09" db="EMBL/GenBank/DDBJ databases">
        <authorList>
            <consortium name="International Durum Wheat Genome Sequencing Consortium (IDWGSC)"/>
            <person name="Milanesi L."/>
        </authorList>
    </citation>
    <scope>NUCLEOTIDE SEQUENCE [LARGE SCALE GENOMIC DNA]</scope>
    <source>
        <strain evidence="4">cv. Svevo</strain>
    </source>
</reference>
<dbReference type="Gramene" id="TRITD5Bv1G201360.1">
    <property type="protein sequence ID" value="TRITD5Bv1G201360.1"/>
    <property type="gene ID" value="TRITD5Bv1G201360"/>
</dbReference>
<dbReference type="EMBL" id="LT934120">
    <property type="protein sequence ID" value="VAI36893.1"/>
    <property type="molecule type" value="Genomic_DNA"/>
</dbReference>
<feature type="domain" description="Glycosyltransferase N-terminal" evidence="2">
    <location>
        <begin position="8"/>
        <end position="43"/>
    </location>
</feature>
<dbReference type="InterPro" id="IPR058980">
    <property type="entry name" value="Glyco_transf_N"/>
</dbReference>
<accession>A0A9R0XHY6</accession>
<sequence>MAGAAPHVMVLPFPAQGHVTPLMELSHRLVDHGFQVTFVCTEPIRKLLLDALRRNADDGEALDGIRLVSIPDGLADGDDRRDLCKFLDGISRCLPGYVEQLHHL</sequence>
<evidence type="ECO:0000313" key="4">
    <source>
        <dbReference type="Proteomes" id="UP000324705"/>
    </source>
</evidence>
<keyword evidence="4" id="KW-1185">Reference proteome</keyword>
<evidence type="ECO:0000256" key="1">
    <source>
        <dbReference type="ARBA" id="ARBA00009995"/>
    </source>
</evidence>
<comment type="similarity">
    <text evidence="1">Belongs to the UDP-glycosyltransferase family.</text>
</comment>
<protein>
    <recommendedName>
        <fullName evidence="2">Glycosyltransferase N-terminal domain-containing protein</fullName>
    </recommendedName>
</protein>
<gene>
    <name evidence="3" type="ORF">TRITD_5Bv1G201360</name>
</gene>
<dbReference type="Gene3D" id="3.40.50.2000">
    <property type="entry name" value="Glycogen Phosphorylase B"/>
    <property type="match status" value="1"/>
</dbReference>
<dbReference type="SUPFAM" id="SSF53756">
    <property type="entry name" value="UDP-Glycosyltransferase/glycogen phosphorylase"/>
    <property type="match status" value="1"/>
</dbReference>
<dbReference type="PANTHER" id="PTHR11926">
    <property type="entry name" value="GLUCOSYL/GLUCURONOSYL TRANSFERASES"/>
    <property type="match status" value="1"/>
</dbReference>
<dbReference type="AlphaFoldDB" id="A0A9R0XHY6"/>